<name>A0A2M4B6J2_9DIPT</name>
<protein>
    <submittedName>
        <fullName evidence="2">Putative secreted protein</fullName>
    </submittedName>
</protein>
<evidence type="ECO:0000256" key="1">
    <source>
        <dbReference type="SAM" id="SignalP"/>
    </source>
</evidence>
<reference evidence="2" key="1">
    <citation type="submission" date="2018-01" db="EMBL/GenBank/DDBJ databases">
        <title>An insight into the sialome of Amazonian anophelines.</title>
        <authorList>
            <person name="Ribeiro J.M."/>
            <person name="Scarpassa V."/>
            <person name="Calvo E."/>
        </authorList>
    </citation>
    <scope>NUCLEOTIDE SEQUENCE</scope>
    <source>
        <tissue evidence="2">Salivary glands</tissue>
    </source>
</reference>
<sequence>MCSFSASTPRKILLQTLQVTLLELLMRAACCCSTPRCSCSSFEVCVRRLDSVAKPLPHRLQWNGRLFARSTCASWLRRCCCKLDSWINARPQSGRWHLYGRSPVCSRVCCCTWESCLNFRSQ</sequence>
<proteinExistence type="predicted"/>
<feature type="signal peptide" evidence="1">
    <location>
        <begin position="1"/>
        <end position="31"/>
    </location>
</feature>
<feature type="chain" id="PRO_5014597729" evidence="1">
    <location>
        <begin position="32"/>
        <end position="122"/>
    </location>
</feature>
<keyword evidence="1" id="KW-0732">Signal</keyword>
<evidence type="ECO:0000313" key="2">
    <source>
        <dbReference type="EMBL" id="MBW48637.1"/>
    </source>
</evidence>
<dbReference type="AlphaFoldDB" id="A0A2M4B6J2"/>
<organism evidence="2">
    <name type="scientific">Anopheles triannulatus</name>
    <dbReference type="NCBI Taxonomy" id="58253"/>
    <lineage>
        <taxon>Eukaryota</taxon>
        <taxon>Metazoa</taxon>
        <taxon>Ecdysozoa</taxon>
        <taxon>Arthropoda</taxon>
        <taxon>Hexapoda</taxon>
        <taxon>Insecta</taxon>
        <taxon>Pterygota</taxon>
        <taxon>Neoptera</taxon>
        <taxon>Endopterygota</taxon>
        <taxon>Diptera</taxon>
        <taxon>Nematocera</taxon>
        <taxon>Culicoidea</taxon>
        <taxon>Culicidae</taxon>
        <taxon>Anophelinae</taxon>
        <taxon>Anopheles</taxon>
    </lineage>
</organism>
<dbReference type="EMBL" id="GGFK01015316">
    <property type="protein sequence ID" value="MBW48637.1"/>
    <property type="molecule type" value="Transcribed_RNA"/>
</dbReference>
<accession>A0A2M4B6J2</accession>